<dbReference type="AlphaFoldDB" id="A0A0K1JGQ0"/>
<keyword evidence="2" id="KW-1185">Reference proteome</keyword>
<dbReference type="Proteomes" id="UP000066480">
    <property type="component" value="Chromosome"/>
</dbReference>
<evidence type="ECO:0000313" key="2">
    <source>
        <dbReference type="Proteomes" id="UP000066480"/>
    </source>
</evidence>
<name>A0A0K1JGQ0_9MICO</name>
<dbReference type="RefSeq" id="WP_052590829.1">
    <property type="nucleotide sequence ID" value="NZ_CP011112.1"/>
</dbReference>
<organism evidence="1 2">
    <name type="scientific">Luteipulveratus mongoliensis</name>
    <dbReference type="NCBI Taxonomy" id="571913"/>
    <lineage>
        <taxon>Bacteria</taxon>
        <taxon>Bacillati</taxon>
        <taxon>Actinomycetota</taxon>
        <taxon>Actinomycetes</taxon>
        <taxon>Micrococcales</taxon>
        <taxon>Dermacoccaceae</taxon>
        <taxon>Luteipulveratus</taxon>
    </lineage>
</organism>
<dbReference type="KEGG" id="lmoi:VV02_07680"/>
<gene>
    <name evidence="1" type="ORF">VV02_07680</name>
</gene>
<proteinExistence type="predicted"/>
<protein>
    <submittedName>
        <fullName evidence="1">Uncharacterized protein</fullName>
    </submittedName>
</protein>
<evidence type="ECO:0000313" key="1">
    <source>
        <dbReference type="EMBL" id="AKU15760.1"/>
    </source>
</evidence>
<sequence>MNRKQYALTIIWSDTAAPDLPTLVGPFYARSEAEKWGRLNVPNGSYLVAHLAQPYADRFEDPR</sequence>
<dbReference type="EMBL" id="CP011112">
    <property type="protein sequence ID" value="AKU15760.1"/>
    <property type="molecule type" value="Genomic_DNA"/>
</dbReference>
<reference evidence="1 2" key="1">
    <citation type="submission" date="2015-03" db="EMBL/GenBank/DDBJ databases">
        <title>Luteipulveratus halotolerans sp. nov., a novel actinobacterium (Dermacoccaceae) from Sarawak, Malaysia.</title>
        <authorList>
            <person name="Juboi H."/>
            <person name="Basik A."/>
            <person name="Shamsul S.S."/>
            <person name="Arnold P."/>
            <person name="Schmitt E.K."/>
            <person name="Sanglier J.-J."/>
            <person name="Yeo T."/>
        </authorList>
    </citation>
    <scope>NUCLEOTIDE SEQUENCE [LARGE SCALE GENOMIC DNA]</scope>
    <source>
        <strain evidence="1 2">MN07-A0370</strain>
    </source>
</reference>
<dbReference type="STRING" id="571913.VV02_07680"/>
<accession>A0A0K1JGQ0</accession>